<feature type="chain" id="PRO_5042550080" description="Lipoprotein" evidence="2">
    <location>
        <begin position="21"/>
        <end position="65"/>
    </location>
</feature>
<feature type="signal peptide" evidence="2">
    <location>
        <begin position="1"/>
        <end position="20"/>
    </location>
</feature>
<dbReference type="EMBL" id="NHSF01000016">
    <property type="protein sequence ID" value="MBK5929477.1"/>
    <property type="molecule type" value="Genomic_DNA"/>
</dbReference>
<evidence type="ECO:0000256" key="2">
    <source>
        <dbReference type="SAM" id="SignalP"/>
    </source>
</evidence>
<reference evidence="3" key="2">
    <citation type="journal article" date="2020" name="Microorganisms">
        <title>Osmotic Adaptation and Compatible Solute Biosynthesis of Phototrophic Bacteria as Revealed from Genome Analyses.</title>
        <authorList>
            <person name="Imhoff J.F."/>
            <person name="Rahn T."/>
            <person name="Kunzel S."/>
            <person name="Keller A."/>
            <person name="Neulinger S.C."/>
        </authorList>
    </citation>
    <scope>NUCLEOTIDE SEQUENCE</scope>
    <source>
        <strain evidence="3">DSM 4395</strain>
    </source>
</reference>
<gene>
    <name evidence="3" type="ORF">CCR82_02730</name>
</gene>
<keyword evidence="4" id="KW-1185">Reference proteome</keyword>
<proteinExistence type="predicted"/>
<sequence>MKRRLFHALPLMLLSLSLGACSWAGEKTGKAVNAVEKGAAEFEQGYQKERASKDPQQPPEQQTAE</sequence>
<evidence type="ECO:0008006" key="5">
    <source>
        <dbReference type="Google" id="ProtNLM"/>
    </source>
</evidence>
<comment type="caution">
    <text evidence="3">The sequence shown here is derived from an EMBL/GenBank/DDBJ whole genome shotgun (WGS) entry which is preliminary data.</text>
</comment>
<dbReference type="Proteomes" id="UP001296967">
    <property type="component" value="Unassembled WGS sequence"/>
</dbReference>
<name>A0AAJ0XFA5_HALSE</name>
<feature type="region of interest" description="Disordered" evidence="1">
    <location>
        <begin position="43"/>
        <end position="65"/>
    </location>
</feature>
<reference evidence="3" key="1">
    <citation type="submission" date="2017-05" db="EMBL/GenBank/DDBJ databases">
        <authorList>
            <person name="Imhoff J.F."/>
            <person name="Rahn T."/>
            <person name="Kuenzel S."/>
            <person name="Neulinger S.C."/>
        </authorList>
    </citation>
    <scope>NUCLEOTIDE SEQUENCE</scope>
    <source>
        <strain evidence="3">DSM 4395</strain>
    </source>
</reference>
<protein>
    <recommendedName>
        <fullName evidence="5">Lipoprotein</fullName>
    </recommendedName>
</protein>
<evidence type="ECO:0000313" key="3">
    <source>
        <dbReference type="EMBL" id="MBK5929477.1"/>
    </source>
</evidence>
<accession>A0AAJ0XFA5</accession>
<dbReference type="RefSeq" id="WP_201243832.1">
    <property type="nucleotide sequence ID" value="NZ_NHSF01000016.1"/>
</dbReference>
<keyword evidence="2" id="KW-0732">Signal</keyword>
<dbReference type="PROSITE" id="PS51257">
    <property type="entry name" value="PROKAR_LIPOPROTEIN"/>
    <property type="match status" value="1"/>
</dbReference>
<organism evidence="3 4">
    <name type="scientific">Halochromatium salexigens</name>
    <name type="common">Chromatium salexigens</name>
    <dbReference type="NCBI Taxonomy" id="49447"/>
    <lineage>
        <taxon>Bacteria</taxon>
        <taxon>Pseudomonadati</taxon>
        <taxon>Pseudomonadota</taxon>
        <taxon>Gammaproteobacteria</taxon>
        <taxon>Chromatiales</taxon>
        <taxon>Chromatiaceae</taxon>
        <taxon>Halochromatium</taxon>
    </lineage>
</organism>
<evidence type="ECO:0000256" key="1">
    <source>
        <dbReference type="SAM" id="MobiDB-lite"/>
    </source>
</evidence>
<dbReference type="AlphaFoldDB" id="A0AAJ0XFA5"/>
<evidence type="ECO:0000313" key="4">
    <source>
        <dbReference type="Proteomes" id="UP001296967"/>
    </source>
</evidence>